<dbReference type="Proteomes" id="UP000410492">
    <property type="component" value="Unassembled WGS sequence"/>
</dbReference>
<evidence type="ECO:0000313" key="3">
    <source>
        <dbReference type="EMBL" id="VEN51451.1"/>
    </source>
</evidence>
<accession>A0A653CU50</accession>
<feature type="coiled-coil region" evidence="1">
    <location>
        <begin position="70"/>
        <end position="129"/>
    </location>
</feature>
<dbReference type="OrthoDB" id="6782569at2759"/>
<dbReference type="EMBL" id="CAACVG010008904">
    <property type="protein sequence ID" value="VEN51451.1"/>
    <property type="molecule type" value="Genomic_DNA"/>
</dbReference>
<feature type="non-terminal residue" evidence="3">
    <location>
        <position position="435"/>
    </location>
</feature>
<reference evidence="3 4" key="1">
    <citation type="submission" date="2019-01" db="EMBL/GenBank/DDBJ databases">
        <authorList>
            <person name="Sayadi A."/>
        </authorList>
    </citation>
    <scope>NUCLEOTIDE SEQUENCE [LARGE SCALE GENOMIC DNA]</scope>
</reference>
<protein>
    <recommendedName>
        <fullName evidence="5">Endonuclease/exonuclease/phosphatase domain-containing protein</fullName>
    </recommendedName>
</protein>
<evidence type="ECO:0000256" key="1">
    <source>
        <dbReference type="SAM" id="Coils"/>
    </source>
</evidence>
<gene>
    <name evidence="3" type="ORF">CALMAC_LOCUS11903</name>
</gene>
<dbReference type="AlphaFoldDB" id="A0A653CU50"/>
<sequence length="435" mass="49746">MMDELRPNLVGVSNLLGVGGLLEDHHGHLGGNGVDKSNTRKRNGFTIIQNHVIYCSLSCKNKDEQNVNDKDNYIEIIRELQQEIEEKNKYIDSLKKRAKAFEDDVIEIERSYNDEIKDFSSKIKSLEKNLLHISSENTELKAIIDAEKDIKQQKSFGVDTSDFNIFLVSQKDTDDEQISNLESSSSSTSPQMETVNTLEDEFLDSSSKTTEEMDEVSLTTKSNPAVLPTEPSPSPIRRTNTEMKRHKVLIYGDQYAKHFRNILELYLDKSNFAIEAFVLPNIDFEHATKNIFRSTISYGQNDYVIMMFNTNNDREEELFVAIYTRDWLAAHALPIDLLNLSDEVNFEVAGVQINNTQLITIYRSPDGDFGCFLLKLSMMLDKLNYKKTVIVTGDFNVKFNTQQYQALQVVNLFESYDHLGIDLSVKHQPSHPIVK</sequence>
<evidence type="ECO:0000256" key="2">
    <source>
        <dbReference type="SAM" id="MobiDB-lite"/>
    </source>
</evidence>
<feature type="region of interest" description="Disordered" evidence="2">
    <location>
        <begin position="202"/>
        <end position="238"/>
    </location>
</feature>
<evidence type="ECO:0008006" key="5">
    <source>
        <dbReference type="Google" id="ProtNLM"/>
    </source>
</evidence>
<evidence type="ECO:0000313" key="4">
    <source>
        <dbReference type="Proteomes" id="UP000410492"/>
    </source>
</evidence>
<dbReference type="InterPro" id="IPR036691">
    <property type="entry name" value="Endo/exonu/phosph_ase_sf"/>
</dbReference>
<dbReference type="Gene3D" id="3.60.10.10">
    <property type="entry name" value="Endonuclease/exonuclease/phosphatase"/>
    <property type="match status" value="1"/>
</dbReference>
<organism evidence="3 4">
    <name type="scientific">Callosobruchus maculatus</name>
    <name type="common">Southern cowpea weevil</name>
    <name type="synonym">Pulse bruchid</name>
    <dbReference type="NCBI Taxonomy" id="64391"/>
    <lineage>
        <taxon>Eukaryota</taxon>
        <taxon>Metazoa</taxon>
        <taxon>Ecdysozoa</taxon>
        <taxon>Arthropoda</taxon>
        <taxon>Hexapoda</taxon>
        <taxon>Insecta</taxon>
        <taxon>Pterygota</taxon>
        <taxon>Neoptera</taxon>
        <taxon>Endopterygota</taxon>
        <taxon>Coleoptera</taxon>
        <taxon>Polyphaga</taxon>
        <taxon>Cucujiformia</taxon>
        <taxon>Chrysomeloidea</taxon>
        <taxon>Chrysomelidae</taxon>
        <taxon>Bruchinae</taxon>
        <taxon>Bruchini</taxon>
        <taxon>Callosobruchus</taxon>
    </lineage>
</organism>
<keyword evidence="4" id="KW-1185">Reference proteome</keyword>
<name>A0A653CU50_CALMS</name>
<keyword evidence="1" id="KW-0175">Coiled coil</keyword>
<proteinExistence type="predicted"/>
<dbReference type="SUPFAM" id="SSF56219">
    <property type="entry name" value="DNase I-like"/>
    <property type="match status" value="1"/>
</dbReference>